<comment type="subcellular location">
    <subcellularLocation>
        <location evidence="1">Cell membrane</location>
        <topology evidence="1">Multi-pass membrane protein</topology>
    </subcellularLocation>
</comment>
<feature type="transmembrane region" description="Helical" evidence="7">
    <location>
        <begin position="485"/>
        <end position="503"/>
    </location>
</feature>
<evidence type="ECO:0000256" key="5">
    <source>
        <dbReference type="ARBA" id="ARBA00023136"/>
    </source>
</evidence>
<gene>
    <name evidence="10" type="ORF">FHS03_002936</name>
</gene>
<dbReference type="Pfam" id="PF12805">
    <property type="entry name" value="FUSC-like"/>
    <property type="match status" value="1"/>
</dbReference>
<keyword evidence="5 7" id="KW-0472">Membrane</keyword>
<feature type="transmembrane region" description="Helical" evidence="7">
    <location>
        <begin position="515"/>
        <end position="535"/>
    </location>
</feature>
<evidence type="ECO:0000256" key="4">
    <source>
        <dbReference type="ARBA" id="ARBA00022989"/>
    </source>
</evidence>
<keyword evidence="2" id="KW-1003">Cell membrane</keyword>
<name>A0A7W5BB44_9BURK</name>
<dbReference type="Proteomes" id="UP000541535">
    <property type="component" value="Unassembled WGS sequence"/>
</dbReference>
<feature type="transmembrane region" description="Helical" evidence="7">
    <location>
        <begin position="15"/>
        <end position="34"/>
    </location>
</feature>
<organism evidence="10 11">
    <name type="scientific">Pseudoduganella violacea</name>
    <dbReference type="NCBI Taxonomy" id="1715466"/>
    <lineage>
        <taxon>Bacteria</taxon>
        <taxon>Pseudomonadati</taxon>
        <taxon>Pseudomonadota</taxon>
        <taxon>Betaproteobacteria</taxon>
        <taxon>Burkholderiales</taxon>
        <taxon>Oxalobacteraceae</taxon>
        <taxon>Telluria group</taxon>
        <taxon>Pseudoduganella</taxon>
    </lineage>
</organism>
<feature type="domain" description="Integral membrane bound transporter" evidence="9">
    <location>
        <begin position="406"/>
        <end position="527"/>
    </location>
</feature>
<sequence length="729" mass="81964">MHYALNPRTFFYSHYFHLGLRFGAGLVGITFLALQFTDMETAMTVGIGALCTALMDMPSPLRHKFNEMLASVLLCSAVTLLISLCAPYYWLLMTTLVLISFFASMMVVYGKKSMPLQLATLFIMTMSMEHQMTPAQAFHHVGLFTLGAIAYLAYAMGVAWLLRHRIKQQVLAEALFELAAYIDIKADFYDVRYNLTEQFNKLVRHQALLADRQQASRDLILRSHQNRKDAIVVQVHVCMLDLYELILSTHTDYAQLRVHLVDSPAMKTLHDIAYKAARDIESVAYAVTRKLASYAAISYEPELDAIEAHLRQLQAEADAGKPRQEALAVLRAQRNKIRAIIRMIGELHVSSQRIYEGTPFWVDADMQPFLSQQKYELQLMRSHFRMDSPVFRFSLRVAMAIACGLAVGSLLPYAAHSYWIVLTIVIILKPSFSMTKQRRSDRIVGTVIGCVITALILRFFNWPAFIMACLVLSTIATPTFIYLRYRYAAIAVSIMILLQMSLVAPHDTNLITERLIDTFIGAAVATVFSFVLANWEYLSLPRLIRQVLETNLSYMEASFALLQGQSHNDFPYRIQRKRLMDSLSGLSAALVRMLDEPASKQRAVEDINLFIVQNYLLVAHVAALRAILRRHAKDIPADAVNAMLHYSHDQVGRTLAAALARHGGTAPRKAGMDALTPIPSSFAEVPWSGWPLVQRRIRLLQADADKIIIHSEAIMRDVAPGATAAGRPA</sequence>
<evidence type="ECO:0000256" key="7">
    <source>
        <dbReference type="SAM" id="Phobius"/>
    </source>
</evidence>
<evidence type="ECO:0000259" key="8">
    <source>
        <dbReference type="Pfam" id="PF12805"/>
    </source>
</evidence>
<dbReference type="Pfam" id="PF13515">
    <property type="entry name" value="FUSC_2"/>
    <property type="match status" value="1"/>
</dbReference>
<comment type="similarity">
    <text evidence="6">Belongs to the YccS/YhfK family.</text>
</comment>
<feature type="transmembrane region" description="Helical" evidence="7">
    <location>
        <begin position="447"/>
        <end position="473"/>
    </location>
</feature>
<evidence type="ECO:0000313" key="10">
    <source>
        <dbReference type="EMBL" id="MBB3119881.1"/>
    </source>
</evidence>
<accession>A0A7W5BB44</accession>
<reference evidence="10 11" key="1">
    <citation type="submission" date="2020-08" db="EMBL/GenBank/DDBJ databases">
        <title>Genomic Encyclopedia of Type Strains, Phase III (KMG-III): the genomes of soil and plant-associated and newly described type strains.</title>
        <authorList>
            <person name="Whitman W."/>
        </authorList>
    </citation>
    <scope>NUCLEOTIDE SEQUENCE [LARGE SCALE GENOMIC DNA]</scope>
    <source>
        <strain evidence="10 11">CECT 8897</strain>
    </source>
</reference>
<dbReference type="PANTHER" id="PTHR30509:SF9">
    <property type="entry name" value="MULTIDRUG RESISTANCE PROTEIN MDTO"/>
    <property type="match status" value="1"/>
</dbReference>
<evidence type="ECO:0000256" key="2">
    <source>
        <dbReference type="ARBA" id="ARBA00022475"/>
    </source>
</evidence>
<proteinExistence type="inferred from homology"/>
<feature type="domain" description="Integral membrane protein YccS N-terminal" evidence="8">
    <location>
        <begin position="68"/>
        <end position="340"/>
    </location>
</feature>
<dbReference type="AlphaFoldDB" id="A0A7W5BB44"/>
<keyword evidence="11" id="KW-1185">Reference proteome</keyword>
<keyword evidence="3 7" id="KW-0812">Transmembrane</keyword>
<evidence type="ECO:0000256" key="1">
    <source>
        <dbReference type="ARBA" id="ARBA00004651"/>
    </source>
</evidence>
<evidence type="ECO:0000313" key="11">
    <source>
        <dbReference type="Proteomes" id="UP000541535"/>
    </source>
</evidence>
<dbReference type="GO" id="GO:0005886">
    <property type="term" value="C:plasma membrane"/>
    <property type="evidence" value="ECO:0007669"/>
    <property type="project" value="UniProtKB-SubCell"/>
</dbReference>
<feature type="transmembrane region" description="Helical" evidence="7">
    <location>
        <begin position="65"/>
        <end position="82"/>
    </location>
</feature>
<evidence type="ECO:0000259" key="9">
    <source>
        <dbReference type="Pfam" id="PF13515"/>
    </source>
</evidence>
<evidence type="ECO:0000256" key="3">
    <source>
        <dbReference type="ARBA" id="ARBA00022692"/>
    </source>
</evidence>
<feature type="transmembrane region" description="Helical" evidence="7">
    <location>
        <begin position="417"/>
        <end position="435"/>
    </location>
</feature>
<dbReference type="EMBL" id="JACHXD010000007">
    <property type="protein sequence ID" value="MBB3119881.1"/>
    <property type="molecule type" value="Genomic_DNA"/>
</dbReference>
<dbReference type="PANTHER" id="PTHR30509">
    <property type="entry name" value="P-HYDROXYBENZOIC ACID EFFLUX PUMP SUBUNIT-RELATED"/>
    <property type="match status" value="1"/>
</dbReference>
<keyword evidence="4 7" id="KW-1133">Transmembrane helix</keyword>
<evidence type="ECO:0000256" key="6">
    <source>
        <dbReference type="ARBA" id="ARBA00043993"/>
    </source>
</evidence>
<dbReference type="RefSeq" id="WP_183441678.1">
    <property type="nucleotide sequence ID" value="NZ_JACHXD010000007.1"/>
</dbReference>
<dbReference type="InterPro" id="IPR049453">
    <property type="entry name" value="Memb_transporter_dom"/>
</dbReference>
<protein>
    <submittedName>
        <fullName evidence="10">Putative membrane protein YccC</fullName>
    </submittedName>
</protein>
<dbReference type="InterPro" id="IPR032692">
    <property type="entry name" value="YccS_N"/>
</dbReference>
<comment type="caution">
    <text evidence="10">The sequence shown here is derived from an EMBL/GenBank/DDBJ whole genome shotgun (WGS) entry which is preliminary data.</text>
</comment>
<feature type="transmembrane region" description="Helical" evidence="7">
    <location>
        <begin position="138"/>
        <end position="162"/>
    </location>
</feature>
<feature type="transmembrane region" description="Helical" evidence="7">
    <location>
        <begin position="88"/>
        <end position="109"/>
    </location>
</feature>